<evidence type="ECO:0000313" key="8">
    <source>
        <dbReference type="EMBL" id="PXW83759.1"/>
    </source>
</evidence>
<gene>
    <name evidence="8" type="ORF">DFR56_11443</name>
</gene>
<dbReference type="PROSITE" id="PS00798">
    <property type="entry name" value="ALDOKETO_REDUCTASE_1"/>
    <property type="match status" value="1"/>
</dbReference>
<evidence type="ECO:0000256" key="5">
    <source>
        <dbReference type="PIRSR" id="PIRSR000097-2"/>
    </source>
</evidence>
<proteinExistence type="inferred from homology"/>
<dbReference type="SUPFAM" id="SSF51430">
    <property type="entry name" value="NAD(P)-linked oxidoreductase"/>
    <property type="match status" value="1"/>
</dbReference>
<dbReference type="OrthoDB" id="9804790at2"/>
<dbReference type="InterPro" id="IPR023210">
    <property type="entry name" value="NADP_OxRdtase_dom"/>
</dbReference>
<dbReference type="InterPro" id="IPR018170">
    <property type="entry name" value="Aldo/ket_reductase_CS"/>
</dbReference>
<dbReference type="PANTHER" id="PTHR43827">
    <property type="entry name" value="2,5-DIKETO-D-GLUCONIC ACID REDUCTASE"/>
    <property type="match status" value="1"/>
</dbReference>
<evidence type="ECO:0000259" key="7">
    <source>
        <dbReference type="Pfam" id="PF00248"/>
    </source>
</evidence>
<organism evidence="8 9">
    <name type="scientific">Pseudogracilibacillus auburnensis</name>
    <dbReference type="NCBI Taxonomy" id="1494959"/>
    <lineage>
        <taxon>Bacteria</taxon>
        <taxon>Bacillati</taxon>
        <taxon>Bacillota</taxon>
        <taxon>Bacilli</taxon>
        <taxon>Bacillales</taxon>
        <taxon>Bacillaceae</taxon>
        <taxon>Pseudogracilibacillus</taxon>
    </lineage>
</organism>
<comment type="similarity">
    <text evidence="1">Belongs to the aldo/keto reductase family.</text>
</comment>
<feature type="active site" description="Proton donor" evidence="4">
    <location>
        <position position="48"/>
    </location>
</feature>
<protein>
    <submittedName>
        <fullName evidence="8">Diketogulonate reductase-like aldo/keto reductase</fullName>
    </submittedName>
</protein>
<accession>A0A2V3W4S8</accession>
<dbReference type="PROSITE" id="PS00062">
    <property type="entry name" value="ALDOKETO_REDUCTASE_2"/>
    <property type="match status" value="1"/>
</dbReference>
<dbReference type="PRINTS" id="PR00069">
    <property type="entry name" value="ALDKETRDTASE"/>
</dbReference>
<dbReference type="RefSeq" id="WP_110396633.1">
    <property type="nucleotide sequence ID" value="NZ_JBHUHB010000001.1"/>
</dbReference>
<dbReference type="EMBL" id="QJJQ01000014">
    <property type="protein sequence ID" value="PXW83759.1"/>
    <property type="molecule type" value="Genomic_DNA"/>
</dbReference>
<sequence>MNYITLNNNVKMPQLGLGVYKVSDEAAIDVISAAIETGYRSIDTAQFYENERGVGEAVRRSNVAREDLFITTKVWNSHQGYHKTLAAFNESMEKLGLDYLDLYLIHWPTPMYDRFVETYKALEKLYKDGRVKAIGVSNFHQEHLERLFDECEIKPVLNQVECHPYLQQKDLKAFCSEHNIFIESWSPLARGGVLEDEVIKAIAQKHHKTVAQIILRWHIQENSIVIPKSVTPSRIRENFQVFDFTLDKEDMEQIASIDRNERTGRDPNEMDML</sequence>
<evidence type="ECO:0000256" key="3">
    <source>
        <dbReference type="ARBA" id="ARBA00023002"/>
    </source>
</evidence>
<feature type="binding site" evidence="5">
    <location>
        <position position="106"/>
    </location>
    <ligand>
        <name>substrate</name>
    </ligand>
</feature>
<name>A0A2V3W4S8_9BACI</name>
<dbReference type="Proteomes" id="UP000247978">
    <property type="component" value="Unassembled WGS sequence"/>
</dbReference>
<dbReference type="Pfam" id="PF00248">
    <property type="entry name" value="Aldo_ket_red"/>
    <property type="match status" value="1"/>
</dbReference>
<keyword evidence="3" id="KW-0560">Oxidoreductase</keyword>
<feature type="domain" description="NADP-dependent oxidoreductase" evidence="7">
    <location>
        <begin position="19"/>
        <end position="258"/>
    </location>
</feature>
<dbReference type="PROSITE" id="PS00063">
    <property type="entry name" value="ALDOKETO_REDUCTASE_3"/>
    <property type="match status" value="1"/>
</dbReference>
<evidence type="ECO:0000256" key="2">
    <source>
        <dbReference type="ARBA" id="ARBA00022857"/>
    </source>
</evidence>
<dbReference type="InterPro" id="IPR020471">
    <property type="entry name" value="AKR"/>
</dbReference>
<comment type="caution">
    <text evidence="8">The sequence shown here is derived from an EMBL/GenBank/DDBJ whole genome shotgun (WGS) entry which is preliminary data.</text>
</comment>
<evidence type="ECO:0000256" key="1">
    <source>
        <dbReference type="ARBA" id="ARBA00007905"/>
    </source>
</evidence>
<evidence type="ECO:0000313" key="9">
    <source>
        <dbReference type="Proteomes" id="UP000247978"/>
    </source>
</evidence>
<reference evidence="8 9" key="1">
    <citation type="submission" date="2018-05" db="EMBL/GenBank/DDBJ databases">
        <title>Genomic Encyclopedia of Type Strains, Phase IV (KMG-IV): sequencing the most valuable type-strain genomes for metagenomic binning, comparative biology and taxonomic classification.</title>
        <authorList>
            <person name="Goeker M."/>
        </authorList>
    </citation>
    <scope>NUCLEOTIDE SEQUENCE [LARGE SCALE GENOMIC DNA]</scope>
    <source>
        <strain evidence="8 9">DSM 28556</strain>
    </source>
</reference>
<feature type="site" description="Lowers pKa of active site Tyr" evidence="6">
    <location>
        <position position="73"/>
    </location>
</feature>
<dbReference type="FunFam" id="3.20.20.100:FF:000015">
    <property type="entry name" value="Oxidoreductase, aldo/keto reductase family"/>
    <property type="match status" value="1"/>
</dbReference>
<keyword evidence="9" id="KW-1185">Reference proteome</keyword>
<keyword evidence="2" id="KW-0521">NADP</keyword>
<evidence type="ECO:0000256" key="6">
    <source>
        <dbReference type="PIRSR" id="PIRSR000097-3"/>
    </source>
</evidence>
<evidence type="ECO:0000256" key="4">
    <source>
        <dbReference type="PIRSR" id="PIRSR000097-1"/>
    </source>
</evidence>
<dbReference type="PIRSF" id="PIRSF000097">
    <property type="entry name" value="AKR"/>
    <property type="match status" value="1"/>
</dbReference>
<dbReference type="AlphaFoldDB" id="A0A2V3W4S8"/>
<dbReference type="InterPro" id="IPR036812">
    <property type="entry name" value="NAD(P)_OxRdtase_dom_sf"/>
</dbReference>
<dbReference type="PANTHER" id="PTHR43827:SF3">
    <property type="entry name" value="NADP-DEPENDENT OXIDOREDUCTASE DOMAIN-CONTAINING PROTEIN"/>
    <property type="match status" value="1"/>
</dbReference>
<dbReference type="Gene3D" id="3.20.20.100">
    <property type="entry name" value="NADP-dependent oxidoreductase domain"/>
    <property type="match status" value="1"/>
</dbReference>
<dbReference type="GO" id="GO:0016616">
    <property type="term" value="F:oxidoreductase activity, acting on the CH-OH group of donors, NAD or NADP as acceptor"/>
    <property type="evidence" value="ECO:0007669"/>
    <property type="project" value="UniProtKB-ARBA"/>
</dbReference>